<comment type="caution">
    <text evidence="1">The sequence shown here is derived from an EMBL/GenBank/DDBJ whole genome shotgun (WGS) entry which is preliminary data.</text>
</comment>
<protein>
    <submittedName>
        <fullName evidence="1">Zinc finger, CCHC-type</fullName>
    </submittedName>
</protein>
<gene>
    <name evidence="1" type="ORF">Tci_362217</name>
</gene>
<dbReference type="Pfam" id="PF14223">
    <property type="entry name" value="Retrotran_gag_2"/>
    <property type="match status" value="1"/>
</dbReference>
<name>A0A699HE18_TANCI</name>
<reference evidence="1" key="1">
    <citation type="journal article" date="2019" name="Sci. Rep.">
        <title>Draft genome of Tanacetum cinerariifolium, the natural source of mosquito coil.</title>
        <authorList>
            <person name="Yamashiro T."/>
            <person name="Shiraishi A."/>
            <person name="Satake H."/>
            <person name="Nakayama K."/>
        </authorList>
    </citation>
    <scope>NUCLEOTIDE SEQUENCE</scope>
</reference>
<dbReference type="EMBL" id="BKCJ010137811">
    <property type="protein sequence ID" value="GEX90242.1"/>
    <property type="molecule type" value="Genomic_DNA"/>
</dbReference>
<evidence type="ECO:0000313" key="1">
    <source>
        <dbReference type="EMBL" id="GEX90242.1"/>
    </source>
</evidence>
<dbReference type="CDD" id="cd09272">
    <property type="entry name" value="RNase_HI_RT_Ty1"/>
    <property type="match status" value="1"/>
</dbReference>
<sequence length="356" mass="40857">MLYEFKSMFEKQDRVERFDLIQTFHACKQVEGKPVAAYVLQMKGYVDQLERLGYMLPQNLVVGLLLNGLTKDFTGFVRNYNMHNMENTIGELHAMLIEYEKGLPKKAETPQVMMIKGESATRILNMVPTKKVDKTPYELWSERTHQAPNRLCLNVKVDEHSLGDLNKPASYKAAMLDSESNKWIDAMNAKIQSMIDNMVWILVDFPPGSVYYDYEIWQMDLKTAFLNGYLDEDIYMVQLEAEWKSSNQSTTAMSATEAEYIDASVAAMEAIWIRKFISGLGIVTTISKPIRMFCDNSAALHFAKELGVQRGARHYHRRYHYVRESIALGGIKFLKVHTDDNLADPFTKDLSNTKLT</sequence>
<organism evidence="1">
    <name type="scientific">Tanacetum cinerariifolium</name>
    <name type="common">Dalmatian daisy</name>
    <name type="synonym">Chrysanthemum cinerariifolium</name>
    <dbReference type="NCBI Taxonomy" id="118510"/>
    <lineage>
        <taxon>Eukaryota</taxon>
        <taxon>Viridiplantae</taxon>
        <taxon>Streptophyta</taxon>
        <taxon>Embryophyta</taxon>
        <taxon>Tracheophyta</taxon>
        <taxon>Spermatophyta</taxon>
        <taxon>Magnoliopsida</taxon>
        <taxon>eudicotyledons</taxon>
        <taxon>Gunneridae</taxon>
        <taxon>Pentapetalae</taxon>
        <taxon>asterids</taxon>
        <taxon>campanulids</taxon>
        <taxon>Asterales</taxon>
        <taxon>Asteraceae</taxon>
        <taxon>Asteroideae</taxon>
        <taxon>Anthemideae</taxon>
        <taxon>Anthemidinae</taxon>
        <taxon>Tanacetum</taxon>
    </lineage>
</organism>
<proteinExistence type="predicted"/>
<dbReference type="AlphaFoldDB" id="A0A699HE18"/>
<accession>A0A699HE18</accession>